<dbReference type="InterPro" id="IPR008795">
    <property type="entry name" value="Prominin"/>
</dbReference>
<feature type="compositionally biased region" description="Basic and acidic residues" evidence="7">
    <location>
        <begin position="838"/>
        <end position="864"/>
    </location>
</feature>
<evidence type="ECO:0000256" key="3">
    <source>
        <dbReference type="ARBA" id="ARBA00022692"/>
    </source>
</evidence>
<evidence type="ECO:0000256" key="4">
    <source>
        <dbReference type="ARBA" id="ARBA00022989"/>
    </source>
</evidence>
<accession>A0AAV2I5R8</accession>
<comment type="caution">
    <text evidence="10">The sequence shown here is derived from an EMBL/GenBank/DDBJ whole genome shotgun (WGS) entry which is preliminary data.</text>
</comment>
<dbReference type="EMBL" id="CAXITT010000390">
    <property type="protein sequence ID" value="CAL1540620.1"/>
    <property type="molecule type" value="Genomic_DNA"/>
</dbReference>
<evidence type="ECO:0000313" key="10">
    <source>
        <dbReference type="EMBL" id="CAL1540620.1"/>
    </source>
</evidence>
<keyword evidence="5 8" id="KW-0472">Membrane</keyword>
<keyword evidence="4 8" id="KW-1133">Transmembrane helix</keyword>
<name>A0AAV2I5R8_LYMST</name>
<evidence type="ECO:0000256" key="8">
    <source>
        <dbReference type="SAM" id="Phobius"/>
    </source>
</evidence>
<keyword evidence="9" id="KW-0732">Signal</keyword>
<evidence type="ECO:0000256" key="5">
    <source>
        <dbReference type="ARBA" id="ARBA00023136"/>
    </source>
</evidence>
<dbReference type="Pfam" id="PF05478">
    <property type="entry name" value="Prominin"/>
    <property type="match status" value="1"/>
</dbReference>
<feature type="signal peptide" evidence="9">
    <location>
        <begin position="1"/>
        <end position="22"/>
    </location>
</feature>
<evidence type="ECO:0000256" key="9">
    <source>
        <dbReference type="SAM" id="SignalP"/>
    </source>
</evidence>
<evidence type="ECO:0000256" key="7">
    <source>
        <dbReference type="SAM" id="MobiDB-lite"/>
    </source>
</evidence>
<comment type="subcellular location">
    <subcellularLocation>
        <location evidence="1">Membrane</location>
        <topology evidence="1">Multi-pass membrane protein</topology>
    </subcellularLocation>
</comment>
<evidence type="ECO:0000256" key="1">
    <source>
        <dbReference type="ARBA" id="ARBA00004141"/>
    </source>
</evidence>
<gene>
    <name evidence="10" type="ORF">GSLYS_00014269001</name>
</gene>
<evidence type="ECO:0000313" key="11">
    <source>
        <dbReference type="Proteomes" id="UP001497497"/>
    </source>
</evidence>
<dbReference type="GO" id="GO:0016020">
    <property type="term" value="C:membrane"/>
    <property type="evidence" value="ECO:0007669"/>
    <property type="project" value="UniProtKB-SubCell"/>
</dbReference>
<keyword evidence="3 8" id="KW-0812">Transmembrane</keyword>
<comment type="similarity">
    <text evidence="2">Belongs to the prominin family.</text>
</comment>
<sequence length="897" mass="100430">MTVQYTLFVIFITLLSIKYGFGQTQSKIDENQMGMSVLYDMVNIFLGDVVHTAESTSYINLTVIIEDKDISSIKDWKPLLKYLIGFSVCVAIGIVFIVVMPISGLIFCFCRCCGRCGGKQKSNESKQSKCKRRAFCSILLILNTVALAGVICAFVCNSLLYKSLQNEDGQGSIGHITGAFKGLERFINDSVSVSKKKQKKTPNSLYEHYVTSKFDETSQHIVKRVNGKYSRTTLILNIKFIGSKANETRDKLEDVKMLLTNLSMEGTELSNNLTDIRDQIASACASGCSGFNASQYQTQANFSSLGLLTEEANKVQKSLDMSIYISEAKKQLDSAKADAYNQVKKTSEEAADAITKVKKSIDDGMNELITEKDKLLKYVPSYYDTLNDVDKYARDYSRYAYYAGIGICCAYLLIVALYYFGILFGLCGERPGDDAPCCNTGTGSNFLMAGVGFTFIFSWILMIVCTVLFAVGGPVYTEGCKYFENHQPSRLKIFDDSLVNGLKLKEKIYTKGAPPNFSIANILEQCQKNEAIYKALQLDYLVDLDSITNITVFKNEIDKLKELSLNIQNITIISPALKNDLRNFTSALTTVNFNQYFDELEKNMTAALLPELAAAVQGFATQENQKPSRNLTKIVILNTCAERLRLLDNSTLAPMKIKASNLSDTLHGLQTKTTLKTHVDDLIGNLTAAQNNFNANKTRLIMAKIADLSNAILTEISDNIDEVKKEIRENMARCEPLSSAVYMLTDSICVLAINPLNGMWFSFGWCLVFFVPCLIFAVLLTGQYRREHRYEKEFDDPNFLMYGGPSQDTIPLTSVDQTDRGHSSPSPRYPAGMSNAGYHHEYKRENLSPPPYDDRMHRMHRDDANPPPKYRAHDLSTAYPPMEPRDGSRAKNYSYPY</sequence>
<feature type="transmembrane region" description="Helical" evidence="8">
    <location>
        <begin position="134"/>
        <end position="160"/>
    </location>
</feature>
<proteinExistence type="inferred from homology"/>
<protein>
    <recommendedName>
        <fullName evidence="12">Prominin-like protein</fullName>
    </recommendedName>
</protein>
<feature type="transmembrane region" description="Helical" evidence="8">
    <location>
        <begin position="82"/>
        <end position="113"/>
    </location>
</feature>
<keyword evidence="6" id="KW-0325">Glycoprotein</keyword>
<feature type="region of interest" description="Disordered" evidence="7">
    <location>
        <begin position="810"/>
        <end position="897"/>
    </location>
</feature>
<dbReference type="Proteomes" id="UP001497497">
    <property type="component" value="Unassembled WGS sequence"/>
</dbReference>
<dbReference type="PANTHER" id="PTHR22730:SF1">
    <property type="entry name" value="PROMININ-LIKE PROTEIN"/>
    <property type="match status" value="1"/>
</dbReference>
<evidence type="ECO:0008006" key="12">
    <source>
        <dbReference type="Google" id="ProtNLM"/>
    </source>
</evidence>
<dbReference type="PANTHER" id="PTHR22730">
    <property type="entry name" value="PROMININ PROM PROTEIN"/>
    <property type="match status" value="1"/>
</dbReference>
<evidence type="ECO:0000256" key="6">
    <source>
        <dbReference type="ARBA" id="ARBA00023180"/>
    </source>
</evidence>
<keyword evidence="11" id="KW-1185">Reference proteome</keyword>
<dbReference type="AlphaFoldDB" id="A0AAV2I5R8"/>
<feature type="chain" id="PRO_5043898224" description="Prominin-like protein" evidence="9">
    <location>
        <begin position="23"/>
        <end position="897"/>
    </location>
</feature>
<organism evidence="10 11">
    <name type="scientific">Lymnaea stagnalis</name>
    <name type="common">Great pond snail</name>
    <name type="synonym">Helix stagnalis</name>
    <dbReference type="NCBI Taxonomy" id="6523"/>
    <lineage>
        <taxon>Eukaryota</taxon>
        <taxon>Metazoa</taxon>
        <taxon>Spiralia</taxon>
        <taxon>Lophotrochozoa</taxon>
        <taxon>Mollusca</taxon>
        <taxon>Gastropoda</taxon>
        <taxon>Heterobranchia</taxon>
        <taxon>Euthyneura</taxon>
        <taxon>Panpulmonata</taxon>
        <taxon>Hygrophila</taxon>
        <taxon>Lymnaeoidea</taxon>
        <taxon>Lymnaeidae</taxon>
        <taxon>Lymnaea</taxon>
    </lineage>
</organism>
<feature type="transmembrane region" description="Helical" evidence="8">
    <location>
        <begin position="446"/>
        <end position="471"/>
    </location>
</feature>
<reference evidence="10 11" key="1">
    <citation type="submission" date="2024-04" db="EMBL/GenBank/DDBJ databases">
        <authorList>
            <consortium name="Genoscope - CEA"/>
            <person name="William W."/>
        </authorList>
    </citation>
    <scope>NUCLEOTIDE SEQUENCE [LARGE SCALE GENOMIC DNA]</scope>
</reference>
<feature type="transmembrane region" description="Helical" evidence="8">
    <location>
        <begin position="759"/>
        <end position="780"/>
    </location>
</feature>
<feature type="transmembrane region" description="Helical" evidence="8">
    <location>
        <begin position="399"/>
        <end position="426"/>
    </location>
</feature>
<evidence type="ECO:0000256" key="2">
    <source>
        <dbReference type="ARBA" id="ARBA00006058"/>
    </source>
</evidence>